<feature type="compositionally biased region" description="Basic and acidic residues" evidence="1">
    <location>
        <begin position="63"/>
        <end position="74"/>
    </location>
</feature>
<feature type="region of interest" description="Disordered" evidence="1">
    <location>
        <begin position="43"/>
        <end position="90"/>
    </location>
</feature>
<evidence type="ECO:0000313" key="3">
    <source>
        <dbReference type="Proteomes" id="UP000054007"/>
    </source>
</evidence>
<keyword evidence="3" id="KW-1185">Reference proteome</keyword>
<dbReference type="EMBL" id="KN880667">
    <property type="protein sequence ID" value="KIY63873.1"/>
    <property type="molecule type" value="Genomic_DNA"/>
</dbReference>
<dbReference type="OrthoDB" id="5817083at2759"/>
<sequence length="292" mass="32532">MAYLQLPLIPLNFVFSRLAGYSPLIHPVLAVLSFSPPLRSHSYPRRNGNAYPRREGNGYPGRDGNRYPRGDVHRLGLGSGNGNGKWPPTPTPQLKALIVITLYHRALTRLSAHIFGTSTPSEYDDDDRVWADEDEEGMVVARGAQAGHDHDQAPPEHQAPPDRQRNNNNNHNVRLTLHIQSATAFGRTLASALLVPLLASRPPAFVWACSRAQSGSRLKAICMGKAWCMGKATCMAKAIRMAKAQRRRSSRRFGAGQQLDAVWWRNSVGYLVKRERETRKVRDLPFAEGRGE</sequence>
<dbReference type="STRING" id="1314674.A0A0D7AZS5"/>
<organism evidence="2 3">
    <name type="scientific">Cylindrobasidium torrendii FP15055 ss-10</name>
    <dbReference type="NCBI Taxonomy" id="1314674"/>
    <lineage>
        <taxon>Eukaryota</taxon>
        <taxon>Fungi</taxon>
        <taxon>Dikarya</taxon>
        <taxon>Basidiomycota</taxon>
        <taxon>Agaricomycotina</taxon>
        <taxon>Agaricomycetes</taxon>
        <taxon>Agaricomycetidae</taxon>
        <taxon>Agaricales</taxon>
        <taxon>Marasmiineae</taxon>
        <taxon>Physalacriaceae</taxon>
        <taxon>Cylindrobasidium</taxon>
    </lineage>
</organism>
<name>A0A0D7AZS5_9AGAR</name>
<reference evidence="2 3" key="1">
    <citation type="journal article" date="2015" name="Fungal Genet. Biol.">
        <title>Evolution of novel wood decay mechanisms in Agaricales revealed by the genome sequences of Fistulina hepatica and Cylindrobasidium torrendii.</title>
        <authorList>
            <person name="Floudas D."/>
            <person name="Held B.W."/>
            <person name="Riley R."/>
            <person name="Nagy L.G."/>
            <person name="Koehler G."/>
            <person name="Ransdell A.S."/>
            <person name="Younus H."/>
            <person name="Chow J."/>
            <person name="Chiniquy J."/>
            <person name="Lipzen A."/>
            <person name="Tritt A."/>
            <person name="Sun H."/>
            <person name="Haridas S."/>
            <person name="LaButti K."/>
            <person name="Ohm R.A."/>
            <person name="Kues U."/>
            <person name="Blanchette R.A."/>
            <person name="Grigoriev I.V."/>
            <person name="Minto R.E."/>
            <person name="Hibbett D.S."/>
        </authorList>
    </citation>
    <scope>NUCLEOTIDE SEQUENCE [LARGE SCALE GENOMIC DNA]</scope>
    <source>
        <strain evidence="2 3">FP15055 ss-10</strain>
    </source>
</reference>
<dbReference type="Proteomes" id="UP000054007">
    <property type="component" value="Unassembled WGS sequence"/>
</dbReference>
<gene>
    <name evidence="2" type="ORF">CYLTODRAFT_457717</name>
</gene>
<feature type="region of interest" description="Disordered" evidence="1">
    <location>
        <begin position="145"/>
        <end position="169"/>
    </location>
</feature>
<feature type="compositionally biased region" description="Basic and acidic residues" evidence="1">
    <location>
        <begin position="147"/>
        <end position="165"/>
    </location>
</feature>
<protein>
    <submittedName>
        <fullName evidence="2">Uncharacterized protein</fullName>
    </submittedName>
</protein>
<proteinExistence type="predicted"/>
<dbReference type="AlphaFoldDB" id="A0A0D7AZS5"/>
<evidence type="ECO:0000256" key="1">
    <source>
        <dbReference type="SAM" id="MobiDB-lite"/>
    </source>
</evidence>
<evidence type="ECO:0000313" key="2">
    <source>
        <dbReference type="EMBL" id="KIY63873.1"/>
    </source>
</evidence>
<accession>A0A0D7AZS5</accession>